<dbReference type="SUPFAM" id="SSF63829">
    <property type="entry name" value="Calcium-dependent phosphotriesterase"/>
    <property type="match status" value="1"/>
</dbReference>
<keyword evidence="4" id="KW-1185">Reference proteome</keyword>
<reference evidence="3" key="1">
    <citation type="submission" date="2022-11" db="EMBL/GenBank/DDBJ databases">
        <title>Refractory cell wall polysaccharides provide important carbon source for microbial heterotrophs in the hadal ocean.</title>
        <authorList>
            <person name="Zhu X."/>
        </authorList>
    </citation>
    <scope>NUCLEOTIDE SEQUENCE</scope>
    <source>
        <strain evidence="3">MTRN7</strain>
    </source>
</reference>
<dbReference type="Pfam" id="PF21544">
    <property type="entry name" value="PorZ_N_b_propeller"/>
    <property type="match status" value="1"/>
</dbReference>
<comment type="caution">
    <text evidence="3">The sequence shown here is derived from an EMBL/GenBank/DDBJ whole genome shotgun (WGS) entry which is preliminary data.</text>
</comment>
<sequence length="785" mass="88135">MTCLKTNFIFFFLIVVSQAFGQEFSDAWKGHYSYLEIKDITNGTDKFYAAAENALFTYDVNTNVMETISTIEGISGEVISSILYIEDESLVLIGFENGLMQVYDEANRSFLTVVDIIEKPTIPPNDKKINHFTRDGDLVYIATDYGISVYNINSLEFGDTYYIGPNGSQLKVTQTTIFEGNLYASTEQSLYRADLLNPNLIDYNQWESFRPGNWVGIQAVADKIYVARSNRRVYELNNIAISQVAAYTRDITGFKNIEDNLVVTTLLEANAYTSDFIPIINATTNSEFDSNFSKSIYLNDHLYIGTNRIENTGKPAYGVLKTSLITPEDFEEIHPESPLRNRFFKIKYQEGQIWGTHGGFSVTYNFNGGNRRTGISHFIEDEWRNIVYDTLEENIFRPWYLSNISINPFDSGNVYIGSYYSGLIEFQDNEISNFYNQDNSTIFPFAGNLHLLLASNFDKDGNLYVHNGRIDETLNRKSESGQWTSYSYQSLIDPATSNLGFSSIVFDDNGTIFSGSHGYGLVAYKPNGSNPTLVNISEEVQGMPSPSVKTIAIDRQGQLWLGTDKGIRVVYNTTQFLTNPEVDNIIVLDNGEASELLFQQYVTDIEVDGSNNKWIATLDTGLYYFSSDGQETIFHFTKDNSPLPTNGVLDVALDEVNGVVYIATEKGLLSFKSDASKPKTTLEDAFVFPNPVRPNYDIATNKIKIRDISENVNIKITDIEGNLVAEAQSKTNARFKGYNLEIDGGTALWNGKNLVGDTVASGVYLVMLNDLDTLETKVLKLMVIR</sequence>
<keyword evidence="1" id="KW-0732">Signal</keyword>
<evidence type="ECO:0000313" key="4">
    <source>
        <dbReference type="Proteomes" id="UP001149142"/>
    </source>
</evidence>
<dbReference type="Proteomes" id="UP001149142">
    <property type="component" value="Unassembled WGS sequence"/>
</dbReference>
<organism evidence="3 4">
    <name type="scientific">Mesoflavibacter profundi</name>
    <dbReference type="NCBI Taxonomy" id="2708110"/>
    <lineage>
        <taxon>Bacteria</taxon>
        <taxon>Pseudomonadati</taxon>
        <taxon>Bacteroidota</taxon>
        <taxon>Flavobacteriia</taxon>
        <taxon>Flavobacteriales</taxon>
        <taxon>Flavobacteriaceae</taxon>
        <taxon>Mesoflavibacter</taxon>
    </lineage>
</organism>
<name>A0ABT4S207_9FLAO</name>
<dbReference type="InterPro" id="IPR011047">
    <property type="entry name" value="Quinoprotein_ADH-like_sf"/>
</dbReference>
<protein>
    <submittedName>
        <fullName evidence="3">ABC transporter substrate-binding protein</fullName>
    </submittedName>
</protein>
<evidence type="ECO:0000259" key="2">
    <source>
        <dbReference type="Pfam" id="PF21544"/>
    </source>
</evidence>
<dbReference type="SUPFAM" id="SSF50998">
    <property type="entry name" value="Quinoprotein alcohol dehydrogenase-like"/>
    <property type="match status" value="1"/>
</dbReference>
<gene>
    <name evidence="3" type="ORF">OOZ35_11425</name>
</gene>
<accession>A0ABT4S207</accession>
<dbReference type="Gene3D" id="2.130.10.10">
    <property type="entry name" value="YVTN repeat-like/Quinoprotein amine dehydrogenase"/>
    <property type="match status" value="3"/>
</dbReference>
<dbReference type="RefSeq" id="WP_270005657.1">
    <property type="nucleotide sequence ID" value="NZ_CAXQEU010000122.1"/>
</dbReference>
<evidence type="ECO:0000256" key="1">
    <source>
        <dbReference type="SAM" id="SignalP"/>
    </source>
</evidence>
<feature type="chain" id="PRO_5046743024" evidence="1">
    <location>
        <begin position="22"/>
        <end position="785"/>
    </location>
</feature>
<dbReference type="InterPro" id="IPR015943">
    <property type="entry name" value="WD40/YVTN_repeat-like_dom_sf"/>
</dbReference>
<proteinExistence type="predicted"/>
<feature type="domain" description="PorZ N-terminal beta-propeller" evidence="2">
    <location>
        <begin position="48"/>
        <end position="207"/>
    </location>
</feature>
<dbReference type="Gene3D" id="2.60.40.4070">
    <property type="match status" value="1"/>
</dbReference>
<evidence type="ECO:0000313" key="3">
    <source>
        <dbReference type="EMBL" id="MDA0178104.1"/>
    </source>
</evidence>
<dbReference type="EMBL" id="JAPFGC010000002">
    <property type="protein sequence ID" value="MDA0178104.1"/>
    <property type="molecule type" value="Genomic_DNA"/>
</dbReference>
<dbReference type="SUPFAM" id="SSF50978">
    <property type="entry name" value="WD40 repeat-like"/>
    <property type="match status" value="1"/>
</dbReference>
<feature type="signal peptide" evidence="1">
    <location>
        <begin position="1"/>
        <end position="21"/>
    </location>
</feature>
<dbReference type="InterPro" id="IPR036322">
    <property type="entry name" value="WD40_repeat_dom_sf"/>
</dbReference>
<dbReference type="Pfam" id="PF07494">
    <property type="entry name" value="Reg_prop"/>
    <property type="match status" value="1"/>
</dbReference>
<dbReference type="InterPro" id="IPR048954">
    <property type="entry name" value="PorZ_N"/>
</dbReference>
<dbReference type="InterPro" id="IPR011110">
    <property type="entry name" value="Reg_prop"/>
</dbReference>